<organism evidence="3 4">
    <name type="scientific">Streptomyces gilvifuscus</name>
    <dbReference type="NCBI Taxonomy" id="1550617"/>
    <lineage>
        <taxon>Bacteria</taxon>
        <taxon>Bacillati</taxon>
        <taxon>Actinomycetota</taxon>
        <taxon>Actinomycetes</taxon>
        <taxon>Kitasatosporales</taxon>
        <taxon>Streptomycetaceae</taxon>
        <taxon>Streptomyces</taxon>
    </lineage>
</organism>
<accession>A0ABT5FWZ2</accession>
<feature type="compositionally biased region" description="Basic and acidic residues" evidence="1">
    <location>
        <begin position="53"/>
        <end position="66"/>
    </location>
</feature>
<proteinExistence type="predicted"/>
<feature type="chain" id="PRO_5046586663" description="Secreted protein" evidence="2">
    <location>
        <begin position="32"/>
        <end position="130"/>
    </location>
</feature>
<dbReference type="RefSeq" id="WP_272176280.1">
    <property type="nucleotide sequence ID" value="NZ_JAQOSK010000008.1"/>
</dbReference>
<comment type="caution">
    <text evidence="3">The sequence shown here is derived from an EMBL/GenBank/DDBJ whole genome shotgun (WGS) entry which is preliminary data.</text>
</comment>
<feature type="region of interest" description="Disordered" evidence="1">
    <location>
        <begin position="42"/>
        <end position="108"/>
    </location>
</feature>
<name>A0ABT5FWZ2_9ACTN</name>
<evidence type="ECO:0000313" key="3">
    <source>
        <dbReference type="EMBL" id="MDC2956980.1"/>
    </source>
</evidence>
<evidence type="ECO:0000256" key="1">
    <source>
        <dbReference type="SAM" id="MobiDB-lite"/>
    </source>
</evidence>
<reference evidence="3 4" key="1">
    <citation type="journal article" date="2015" name="Int. J. Syst. Evol. Microbiol.">
        <title>Streptomyces gilvifuscus sp. nov., an actinomycete that produces antibacterial compounds isolated from soil.</title>
        <authorList>
            <person name="Nguyen T.M."/>
            <person name="Kim J."/>
        </authorList>
    </citation>
    <scope>NUCLEOTIDE SEQUENCE [LARGE SCALE GENOMIC DNA]</scope>
    <source>
        <strain evidence="3 4">T113</strain>
    </source>
</reference>
<keyword evidence="2" id="KW-0732">Signal</keyword>
<evidence type="ECO:0000256" key="2">
    <source>
        <dbReference type="SAM" id="SignalP"/>
    </source>
</evidence>
<dbReference type="EMBL" id="JAQOSK010000008">
    <property type="protein sequence ID" value="MDC2956980.1"/>
    <property type="molecule type" value="Genomic_DNA"/>
</dbReference>
<evidence type="ECO:0000313" key="4">
    <source>
        <dbReference type="Proteomes" id="UP001221328"/>
    </source>
</evidence>
<sequence>MSRGGTRSSAVALLAAVLLALQFFAPTASFAAAHTARHAVAKDLPGTNPSGKALRDESATFGHCDHSGVPTGPLRTRDRHTNTGCAFEEPERQPLAGDPASGHEPLAPRALLLSRPSTSHSPAALQVFRC</sequence>
<gene>
    <name evidence="3" type="ORF">PO587_21195</name>
</gene>
<evidence type="ECO:0008006" key="5">
    <source>
        <dbReference type="Google" id="ProtNLM"/>
    </source>
</evidence>
<keyword evidence="4" id="KW-1185">Reference proteome</keyword>
<protein>
    <recommendedName>
        <fullName evidence="5">Secreted protein</fullName>
    </recommendedName>
</protein>
<dbReference type="Proteomes" id="UP001221328">
    <property type="component" value="Unassembled WGS sequence"/>
</dbReference>
<feature type="signal peptide" evidence="2">
    <location>
        <begin position="1"/>
        <end position="31"/>
    </location>
</feature>